<dbReference type="Proteomes" id="UP000485562">
    <property type="component" value="Unassembled WGS sequence"/>
</dbReference>
<dbReference type="Pfam" id="PF13495">
    <property type="entry name" value="Phage_int_SAM_4"/>
    <property type="match status" value="1"/>
</dbReference>
<feature type="domain" description="Core-binding (CB)" evidence="3">
    <location>
        <begin position="1"/>
        <end position="73"/>
    </location>
</feature>
<comment type="caution">
    <text evidence="4">The sequence shown here is derived from an EMBL/GenBank/DDBJ whole genome shotgun (WGS) entry which is preliminary data.</text>
</comment>
<name>A0A1V6C467_UNCT6</name>
<dbReference type="InterPro" id="IPR044068">
    <property type="entry name" value="CB"/>
</dbReference>
<keyword evidence="1 2" id="KW-0238">DNA-binding</keyword>
<dbReference type="PROSITE" id="PS51900">
    <property type="entry name" value="CB"/>
    <property type="match status" value="1"/>
</dbReference>
<protein>
    <recommendedName>
        <fullName evidence="3">Core-binding (CB) domain-containing protein</fullName>
    </recommendedName>
</protein>
<dbReference type="InterPro" id="IPR010998">
    <property type="entry name" value="Integrase_recombinase_N"/>
</dbReference>
<evidence type="ECO:0000256" key="1">
    <source>
        <dbReference type="ARBA" id="ARBA00023125"/>
    </source>
</evidence>
<dbReference type="InterPro" id="IPR004107">
    <property type="entry name" value="Integrase_SAM-like_N"/>
</dbReference>
<evidence type="ECO:0000313" key="4">
    <source>
        <dbReference type="EMBL" id="OQB71650.1"/>
    </source>
</evidence>
<accession>A0A1V6C467</accession>
<dbReference type="AlphaFoldDB" id="A0A1V6C467"/>
<evidence type="ECO:0000259" key="3">
    <source>
        <dbReference type="PROSITE" id="PS51900"/>
    </source>
</evidence>
<evidence type="ECO:0000256" key="2">
    <source>
        <dbReference type="PROSITE-ProRule" id="PRU01248"/>
    </source>
</evidence>
<proteinExistence type="predicted"/>
<dbReference type="GO" id="GO:0015074">
    <property type="term" value="P:DNA integration"/>
    <property type="evidence" value="ECO:0007669"/>
    <property type="project" value="InterPro"/>
</dbReference>
<gene>
    <name evidence="4" type="ORF">BWX89_01766</name>
</gene>
<dbReference type="Gene3D" id="1.10.150.130">
    <property type="match status" value="1"/>
</dbReference>
<sequence>MYNLERELKIRGFCRKTIKAYVYYNIKFLNFARKSPKEIANEEVKRYLEYLANKQVSNATLNLAINALKFYYT</sequence>
<organism evidence="4">
    <name type="scientific">candidate division TA06 bacterium ADurb.Bin131</name>
    <dbReference type="NCBI Taxonomy" id="1852827"/>
    <lineage>
        <taxon>Bacteria</taxon>
        <taxon>Bacteria division TA06</taxon>
    </lineage>
</organism>
<dbReference type="EMBL" id="MWDQ01000152">
    <property type="protein sequence ID" value="OQB71650.1"/>
    <property type="molecule type" value="Genomic_DNA"/>
</dbReference>
<reference evidence="4" key="1">
    <citation type="submission" date="2017-02" db="EMBL/GenBank/DDBJ databases">
        <title>Delving into the versatile metabolic prowess of the omnipresent phylum Bacteroidetes.</title>
        <authorList>
            <person name="Nobu M.K."/>
            <person name="Mei R."/>
            <person name="Narihiro T."/>
            <person name="Kuroda K."/>
            <person name="Liu W.-T."/>
        </authorList>
    </citation>
    <scope>NUCLEOTIDE SEQUENCE</scope>
    <source>
        <strain evidence="4">ADurb.Bin131</strain>
    </source>
</reference>
<dbReference type="SUPFAM" id="SSF47823">
    <property type="entry name" value="lambda integrase-like, N-terminal domain"/>
    <property type="match status" value="1"/>
</dbReference>
<dbReference type="GO" id="GO:0003677">
    <property type="term" value="F:DNA binding"/>
    <property type="evidence" value="ECO:0007669"/>
    <property type="project" value="UniProtKB-UniRule"/>
</dbReference>